<dbReference type="OrthoDB" id="6443798at2"/>
<feature type="chain" id="PRO_5005260931" evidence="1">
    <location>
        <begin position="20"/>
        <end position="158"/>
    </location>
</feature>
<dbReference type="AlphaFoldDB" id="A0A0J5FU35"/>
<proteinExistence type="predicted"/>
<accession>A0A0J5FU35</accession>
<dbReference type="EMBL" id="LFCV01000053">
    <property type="protein sequence ID" value="KMJ45442.1"/>
    <property type="molecule type" value="Genomic_DNA"/>
</dbReference>
<evidence type="ECO:0000313" key="2">
    <source>
        <dbReference type="EMBL" id="KMJ45442.1"/>
    </source>
</evidence>
<evidence type="ECO:0000313" key="3">
    <source>
        <dbReference type="Proteomes" id="UP000036277"/>
    </source>
</evidence>
<dbReference type="PATRIC" id="fig|880157.4.peg.1893"/>
<evidence type="ECO:0000256" key="1">
    <source>
        <dbReference type="SAM" id="SignalP"/>
    </source>
</evidence>
<protein>
    <submittedName>
        <fullName evidence="2">Uncharacterized protein</fullName>
    </submittedName>
</protein>
<feature type="signal peptide" evidence="1">
    <location>
        <begin position="1"/>
        <end position="19"/>
    </location>
</feature>
<keyword evidence="1" id="KW-0732">Signal</keyword>
<dbReference type="RefSeq" id="WP_047963023.1">
    <property type="nucleotide sequence ID" value="NZ_CAWMBG010000053.1"/>
</dbReference>
<organism evidence="2 3">
    <name type="scientific">Xenorhabdus khoisanae</name>
    <dbReference type="NCBI Taxonomy" id="880157"/>
    <lineage>
        <taxon>Bacteria</taxon>
        <taxon>Pseudomonadati</taxon>
        <taxon>Pseudomonadota</taxon>
        <taxon>Gammaproteobacteria</taxon>
        <taxon>Enterobacterales</taxon>
        <taxon>Morganellaceae</taxon>
        <taxon>Xenorhabdus</taxon>
    </lineage>
</organism>
<sequence length="158" mass="17327">MLKRIACIAILLTSMSAIADNGVYTGDDGKLDIRNGNYFCGIYPSGVLSNFKEFPPGHFPRAMLRIEHDEEGKYLVTDLHPNIPMSAKPSPSWGSFGATVKLESSSNNSVKYKEYVNDSNYAFLIGSEKLGIMAILSTDDAFSPVNAVLGKCERMNSY</sequence>
<name>A0A0J5FU35_9GAMM</name>
<gene>
    <name evidence="2" type="ORF">AB204_08950</name>
</gene>
<reference evidence="2 3" key="1">
    <citation type="submission" date="2015-06" db="EMBL/GenBank/DDBJ databases">
        <title>Draft Whole-Genome Sequence of the Entomopathogenic Bacterium Xenorhabdus khoisanae.</title>
        <authorList>
            <person name="Naidoo S."/>
            <person name="Featherston J."/>
            <person name="Gray V.M."/>
        </authorList>
    </citation>
    <scope>NUCLEOTIDE SEQUENCE [LARGE SCALE GENOMIC DNA]</scope>
    <source>
        <strain evidence="2 3">MCB</strain>
    </source>
</reference>
<comment type="caution">
    <text evidence="2">The sequence shown here is derived from an EMBL/GenBank/DDBJ whole genome shotgun (WGS) entry which is preliminary data.</text>
</comment>
<dbReference type="Proteomes" id="UP000036277">
    <property type="component" value="Unassembled WGS sequence"/>
</dbReference>
<keyword evidence="3" id="KW-1185">Reference proteome</keyword>